<organism evidence="1 2">
    <name type="scientific">Brachionus plicatilis</name>
    <name type="common">Marine rotifer</name>
    <name type="synonym">Brachionus muelleri</name>
    <dbReference type="NCBI Taxonomy" id="10195"/>
    <lineage>
        <taxon>Eukaryota</taxon>
        <taxon>Metazoa</taxon>
        <taxon>Spiralia</taxon>
        <taxon>Gnathifera</taxon>
        <taxon>Rotifera</taxon>
        <taxon>Eurotatoria</taxon>
        <taxon>Monogononta</taxon>
        <taxon>Pseudotrocha</taxon>
        <taxon>Ploima</taxon>
        <taxon>Brachionidae</taxon>
        <taxon>Brachionus</taxon>
    </lineage>
</organism>
<reference evidence="1 2" key="1">
    <citation type="journal article" date="2018" name="Sci. Rep.">
        <title>Genomic signatures of local adaptation to the degree of environmental predictability in rotifers.</title>
        <authorList>
            <person name="Franch-Gras L."/>
            <person name="Hahn C."/>
            <person name="Garcia-Roger E.M."/>
            <person name="Carmona M.J."/>
            <person name="Serra M."/>
            <person name="Gomez A."/>
        </authorList>
    </citation>
    <scope>NUCLEOTIDE SEQUENCE [LARGE SCALE GENOMIC DNA]</scope>
    <source>
        <strain evidence="1">HYR1</strain>
    </source>
</reference>
<name>A0A3M7S1R3_BRAPC</name>
<dbReference type="AlphaFoldDB" id="A0A3M7S1R3"/>
<gene>
    <name evidence="1" type="ORF">BpHYR1_028913</name>
</gene>
<evidence type="ECO:0008006" key="3">
    <source>
        <dbReference type="Google" id="ProtNLM"/>
    </source>
</evidence>
<proteinExistence type="predicted"/>
<protein>
    <recommendedName>
        <fullName evidence="3">RNA-directed DNA polymerase from mobile element jockey-like</fullName>
    </recommendedName>
</protein>
<dbReference type="Proteomes" id="UP000276133">
    <property type="component" value="Unassembled WGS sequence"/>
</dbReference>
<keyword evidence="2" id="KW-1185">Reference proteome</keyword>
<sequence>MSILYLAISFQQKPWLVKWKMNVSVTKSSYTIFSKREIWGLSQYTLSTLYKTLIGSIIDYSFPCLNLLSNESNRKLQVIQNTAIRSILKLKMDTPLEQLHHLALDKLKTHRIDNRLFDLSENYIRCGLKNSVPLVTRLVKEYKAVISPKEICNLATPLCGLYLLIDEYFPYLA</sequence>
<evidence type="ECO:0000313" key="1">
    <source>
        <dbReference type="EMBL" id="RNA29692.1"/>
    </source>
</evidence>
<accession>A0A3M7S1R3</accession>
<evidence type="ECO:0000313" key="2">
    <source>
        <dbReference type="Proteomes" id="UP000276133"/>
    </source>
</evidence>
<comment type="caution">
    <text evidence="1">The sequence shown here is derived from an EMBL/GenBank/DDBJ whole genome shotgun (WGS) entry which is preliminary data.</text>
</comment>
<dbReference type="EMBL" id="REGN01002175">
    <property type="protein sequence ID" value="RNA29692.1"/>
    <property type="molecule type" value="Genomic_DNA"/>
</dbReference>